<gene>
    <name evidence="1" type="ORF">ACT18_00605</name>
</gene>
<proteinExistence type="predicted"/>
<organism evidence="1 2">
    <name type="scientific">Mycolicibacter kumamotonensis</name>
    <dbReference type="NCBI Taxonomy" id="354243"/>
    <lineage>
        <taxon>Bacteria</taxon>
        <taxon>Bacillati</taxon>
        <taxon>Actinomycetota</taxon>
        <taxon>Actinomycetes</taxon>
        <taxon>Mycobacteriales</taxon>
        <taxon>Mycobacteriaceae</taxon>
        <taxon>Mycolicibacter</taxon>
    </lineage>
</organism>
<dbReference type="Proteomes" id="UP000092668">
    <property type="component" value="Unassembled WGS sequence"/>
</dbReference>
<accession>A0A1B8SL53</accession>
<dbReference type="RefSeq" id="WP_065286752.1">
    <property type="nucleotide sequence ID" value="NZ_LFOE01000001.1"/>
</dbReference>
<sequence length="149" mass="16897">MGTPPPIGHEVAELYDSEKKALRGIVAALMQRHSFRGVLTVDQEDAVKRTFAEEARERCAEIGLVVDVLWTWEDENNPDNFSPNVSDDPDDKNLYWNPKVVVVARTDKLPEYDHERQKHEITSGLLNGDGGFIREDGSKRDDPIKKLII</sequence>
<dbReference type="AlphaFoldDB" id="A0A1B8SL53"/>
<evidence type="ECO:0000313" key="1">
    <source>
        <dbReference type="EMBL" id="OBY33482.1"/>
    </source>
</evidence>
<comment type="caution">
    <text evidence="1">The sequence shown here is derived from an EMBL/GenBank/DDBJ whole genome shotgun (WGS) entry which is preliminary data.</text>
</comment>
<reference evidence="1 2" key="1">
    <citation type="submission" date="2015-06" db="EMBL/GenBank/DDBJ databases">
        <title>Genome sequence of Mycobacterium kumamotonense strain Roo.</title>
        <authorList>
            <person name="Greninger A.L."/>
            <person name="Cunningham G."/>
            <person name="Miller S."/>
        </authorList>
    </citation>
    <scope>NUCLEOTIDE SEQUENCE [LARGE SCALE GENOMIC DNA]</scope>
    <source>
        <strain evidence="1 2">Roo</strain>
    </source>
</reference>
<protein>
    <submittedName>
        <fullName evidence="1">Uncharacterized protein</fullName>
    </submittedName>
</protein>
<keyword evidence="2" id="KW-1185">Reference proteome</keyword>
<evidence type="ECO:0000313" key="2">
    <source>
        <dbReference type="Proteomes" id="UP000092668"/>
    </source>
</evidence>
<dbReference type="EMBL" id="LFOE01000001">
    <property type="protein sequence ID" value="OBY33482.1"/>
    <property type="molecule type" value="Genomic_DNA"/>
</dbReference>
<name>A0A1B8SL53_9MYCO</name>